<reference evidence="2" key="1">
    <citation type="submission" date="2020-11" db="EMBL/GenBank/DDBJ databases">
        <title>Multidrug resistant novel bacterium Savagea serpentis sp. nov., isolated from the scats of a vine snake (Ahaetulla nasuta).</title>
        <authorList>
            <person name="Venkata Ramana V."/>
            <person name="Vikas Patil S."/>
            <person name="Yogita Lugani V."/>
        </authorList>
    </citation>
    <scope>NUCLEOTIDE SEQUENCE</scope>
    <source>
        <strain evidence="2">SN6</strain>
    </source>
</reference>
<evidence type="ECO:0000313" key="3">
    <source>
        <dbReference type="Proteomes" id="UP000622653"/>
    </source>
</evidence>
<feature type="transmembrane region" description="Helical" evidence="1">
    <location>
        <begin position="95"/>
        <end position="114"/>
    </location>
</feature>
<keyword evidence="1" id="KW-0812">Transmembrane</keyword>
<keyword evidence="1" id="KW-0472">Membrane</keyword>
<name>A0A8J7KLR0_9BACL</name>
<evidence type="ECO:0000313" key="2">
    <source>
        <dbReference type="EMBL" id="MBF4501619.1"/>
    </source>
</evidence>
<keyword evidence="1" id="KW-1133">Transmembrane helix</keyword>
<evidence type="ECO:0000256" key="1">
    <source>
        <dbReference type="SAM" id="Phobius"/>
    </source>
</evidence>
<dbReference type="RefSeq" id="WP_194563107.1">
    <property type="nucleotide sequence ID" value="NZ_JADKPV010000005.1"/>
</dbReference>
<protein>
    <submittedName>
        <fullName evidence="2">Uncharacterized protein</fullName>
    </submittedName>
</protein>
<comment type="caution">
    <text evidence="2">The sequence shown here is derived from an EMBL/GenBank/DDBJ whole genome shotgun (WGS) entry which is preliminary data.</text>
</comment>
<keyword evidence="3" id="KW-1185">Reference proteome</keyword>
<proteinExistence type="predicted"/>
<dbReference type="AlphaFoldDB" id="A0A8J7KLR0"/>
<accession>A0A8J7KLR0</accession>
<dbReference type="Proteomes" id="UP000622653">
    <property type="component" value="Unassembled WGS sequence"/>
</dbReference>
<sequence length="144" mass="16785">MNFKKSHLVHASRPLSGYSLDTIEREIETLFDELYSTIELKKGDFRQMSAFDLDVIIAVIEAQKARRNDSAFILTIFSSLIALATVATTDLIESWTISHLLTFVFIWIVLLMLVERFFDHRNERLVLLGEYLALYKEYKFSKDI</sequence>
<dbReference type="EMBL" id="JADKPV010000005">
    <property type="protein sequence ID" value="MBF4501619.1"/>
    <property type="molecule type" value="Genomic_DNA"/>
</dbReference>
<gene>
    <name evidence="2" type="ORF">IRY55_09610</name>
</gene>
<organism evidence="2 3">
    <name type="scientific">Savagea serpentis</name>
    <dbReference type="NCBI Taxonomy" id="2785297"/>
    <lineage>
        <taxon>Bacteria</taxon>
        <taxon>Bacillati</taxon>
        <taxon>Bacillota</taxon>
        <taxon>Bacilli</taxon>
        <taxon>Bacillales</taxon>
        <taxon>Caryophanaceae</taxon>
        <taxon>Savagea</taxon>
    </lineage>
</organism>
<feature type="transmembrane region" description="Helical" evidence="1">
    <location>
        <begin position="71"/>
        <end position="89"/>
    </location>
</feature>